<feature type="transmembrane region" description="Helical" evidence="6">
    <location>
        <begin position="7"/>
        <end position="30"/>
    </location>
</feature>
<evidence type="ECO:0000256" key="6">
    <source>
        <dbReference type="RuleBase" id="RU363076"/>
    </source>
</evidence>
<dbReference type="Pfam" id="PF02104">
    <property type="entry name" value="SURF1"/>
    <property type="match status" value="1"/>
</dbReference>
<reference evidence="7 8" key="1">
    <citation type="submission" date="2019-12" db="EMBL/GenBank/DDBJ databases">
        <authorList>
            <person name="Li M."/>
        </authorList>
    </citation>
    <scope>NUCLEOTIDE SEQUENCE [LARGE SCALE GENOMIC DNA]</scope>
    <source>
        <strain evidence="7 8">GBMRC 2024</strain>
    </source>
</reference>
<sequence>MTRNIRWPLTIIVTLFALFGLWGFASLGIWQVHRLHWKLDLIQRVDERVHADPVPAPGPGDWPDVTTESAEYLRVTLKGSFLNQDELQVYTPSDYGPSYWVMTPLKRDDGTLVWINRGLVPEKLRDPATRTPPEGEVTVTGLLRISQSKGWLFSQKDDPAAGKWYRRDIAAMSAAKGLDNAAPYFVDEDAVAGPEWPKGGQTVIAFRNSHLSYAITWFAMVGLVLICYGIFLFSELRRRD</sequence>
<feature type="transmembrane region" description="Helical" evidence="6">
    <location>
        <begin position="211"/>
        <end position="233"/>
    </location>
</feature>
<comment type="subcellular location">
    <subcellularLocation>
        <location evidence="6">Cell membrane</location>
        <topology evidence="6">Multi-pass membrane protein</topology>
    </subcellularLocation>
    <subcellularLocation>
        <location evidence="1">Membrane</location>
    </subcellularLocation>
</comment>
<protein>
    <recommendedName>
        <fullName evidence="6">SURF1-like protein</fullName>
    </recommendedName>
</protein>
<keyword evidence="8" id="KW-1185">Reference proteome</keyword>
<keyword evidence="5 6" id="KW-0472">Membrane</keyword>
<evidence type="ECO:0000256" key="1">
    <source>
        <dbReference type="ARBA" id="ARBA00004370"/>
    </source>
</evidence>
<evidence type="ECO:0000256" key="3">
    <source>
        <dbReference type="ARBA" id="ARBA00022692"/>
    </source>
</evidence>
<keyword evidence="4 6" id="KW-1133">Transmembrane helix</keyword>
<keyword evidence="6" id="KW-1003">Cell membrane</keyword>
<dbReference type="InterPro" id="IPR045214">
    <property type="entry name" value="Surf1/Surf4"/>
</dbReference>
<comment type="caution">
    <text evidence="7">The sequence shown here is derived from an EMBL/GenBank/DDBJ whole genome shotgun (WGS) entry which is preliminary data.</text>
</comment>
<dbReference type="RefSeq" id="WP_160893919.1">
    <property type="nucleotide sequence ID" value="NZ_WUMU01000007.1"/>
</dbReference>
<evidence type="ECO:0000256" key="4">
    <source>
        <dbReference type="ARBA" id="ARBA00022989"/>
    </source>
</evidence>
<dbReference type="InterPro" id="IPR002994">
    <property type="entry name" value="Surf1/Shy1"/>
</dbReference>
<dbReference type="PANTHER" id="PTHR23427:SF2">
    <property type="entry name" value="SURFEIT LOCUS PROTEIN 1"/>
    <property type="match status" value="1"/>
</dbReference>
<gene>
    <name evidence="7" type="ORF">GR170_09180</name>
</gene>
<dbReference type="Proteomes" id="UP000477911">
    <property type="component" value="Unassembled WGS sequence"/>
</dbReference>
<accession>A0A6L7G3J0</accession>
<dbReference type="CDD" id="cd06662">
    <property type="entry name" value="SURF1"/>
    <property type="match status" value="1"/>
</dbReference>
<dbReference type="PROSITE" id="PS50895">
    <property type="entry name" value="SURF1"/>
    <property type="match status" value="1"/>
</dbReference>
<name>A0A6L7G3J0_9RHOB</name>
<evidence type="ECO:0000256" key="2">
    <source>
        <dbReference type="ARBA" id="ARBA00007165"/>
    </source>
</evidence>
<dbReference type="EMBL" id="WUMU01000007">
    <property type="protein sequence ID" value="MXN18006.1"/>
    <property type="molecule type" value="Genomic_DNA"/>
</dbReference>
<proteinExistence type="inferred from homology"/>
<dbReference type="GO" id="GO:0005886">
    <property type="term" value="C:plasma membrane"/>
    <property type="evidence" value="ECO:0007669"/>
    <property type="project" value="UniProtKB-SubCell"/>
</dbReference>
<dbReference type="AlphaFoldDB" id="A0A6L7G3J0"/>
<keyword evidence="3 6" id="KW-0812">Transmembrane</keyword>
<comment type="similarity">
    <text evidence="2 6">Belongs to the SURF1 family.</text>
</comment>
<organism evidence="7 8">
    <name type="scientific">Pseudooceanicola albus</name>
    <dbReference type="NCBI Taxonomy" id="2692189"/>
    <lineage>
        <taxon>Bacteria</taxon>
        <taxon>Pseudomonadati</taxon>
        <taxon>Pseudomonadota</taxon>
        <taxon>Alphaproteobacteria</taxon>
        <taxon>Rhodobacterales</taxon>
        <taxon>Paracoccaceae</taxon>
        <taxon>Pseudooceanicola</taxon>
    </lineage>
</organism>
<dbReference type="PANTHER" id="PTHR23427">
    <property type="entry name" value="SURFEIT LOCUS PROTEIN"/>
    <property type="match status" value="1"/>
</dbReference>
<evidence type="ECO:0000313" key="7">
    <source>
        <dbReference type="EMBL" id="MXN18006.1"/>
    </source>
</evidence>
<evidence type="ECO:0000256" key="5">
    <source>
        <dbReference type="ARBA" id="ARBA00023136"/>
    </source>
</evidence>
<evidence type="ECO:0000313" key="8">
    <source>
        <dbReference type="Proteomes" id="UP000477911"/>
    </source>
</evidence>